<evidence type="ECO:0000256" key="8">
    <source>
        <dbReference type="SAM" id="MobiDB-lite"/>
    </source>
</evidence>
<gene>
    <name evidence="9" type="primary">ORF161531</name>
</gene>
<keyword evidence="3 7" id="KW-0853">WD repeat</keyword>
<dbReference type="InterPro" id="IPR036322">
    <property type="entry name" value="WD40_repeat_dom_sf"/>
</dbReference>
<evidence type="ECO:0000256" key="1">
    <source>
        <dbReference type="ARBA" id="ARBA00004496"/>
    </source>
</evidence>
<sequence length="404" mass="43551">MADLDPDDEFSININEVVKVIDLDNNDVERDDSSADSENEDDGDDNDDGMDTEETLAVSDDSALSFVGHKDSSVICVRLNPVDHHIAVTGGQDDQALVWNTQHGSVIFQCTGHTDTVASVGFSHDGSLVATADMKGLIKAWKLETGAEVWSFDVSEVEWIQWHHSAPILLAGTKDGQVWMWKIPSGECKTFPGYGSSATCGKILPDGKVACVGYEDGSIKIWDLKTAAAVHTVSGHEGHQSSVFCIDTNSNGSLVLTGSGDMAAKVINITTGKVVSTLKCSTSGEEEDSVEAVGFSHTHDYAVTGTLGGNLEIWDLPTKSVRHRCDHPFGVVKVLCSPTSPLFYTACLDGNLRQFDIRNGQLTRIWHGHVAPILDFELARNEDIIITASDDSTAKVFSLKDIPS</sequence>
<dbReference type="PROSITE" id="PS50294">
    <property type="entry name" value="WD_REPEATS_REGION"/>
    <property type="match status" value="1"/>
</dbReference>
<dbReference type="PANTHER" id="PTHR19857">
    <property type="entry name" value="MITOCHONDRIAL DIVISION PROTEIN 1-RELATED"/>
    <property type="match status" value="1"/>
</dbReference>
<evidence type="ECO:0000313" key="9">
    <source>
        <dbReference type="EMBL" id="CEK87816.1"/>
    </source>
</evidence>
<dbReference type="InterPro" id="IPR015943">
    <property type="entry name" value="WD40/YVTN_repeat-like_dom_sf"/>
</dbReference>
<dbReference type="Gene3D" id="2.130.10.10">
    <property type="entry name" value="YVTN repeat-like/Quinoprotein amine dehydrogenase"/>
    <property type="match status" value="1"/>
</dbReference>
<feature type="region of interest" description="Disordered" evidence="8">
    <location>
        <begin position="23"/>
        <end position="53"/>
    </location>
</feature>
<feature type="repeat" description="WD" evidence="7">
    <location>
        <begin position="236"/>
        <end position="277"/>
    </location>
</feature>
<comment type="subcellular location">
    <subcellularLocation>
        <location evidence="1">Cytoplasm</location>
    </subcellularLocation>
</comment>
<dbReference type="CDD" id="cd00200">
    <property type="entry name" value="WD40"/>
    <property type="match status" value="1"/>
</dbReference>
<evidence type="ECO:0000256" key="2">
    <source>
        <dbReference type="ARBA" id="ARBA00022490"/>
    </source>
</evidence>
<proteinExistence type="predicted"/>
<dbReference type="EMBL" id="HACG01040951">
    <property type="protein sequence ID" value="CEK87816.1"/>
    <property type="molecule type" value="Transcribed_RNA"/>
</dbReference>
<evidence type="ECO:0000256" key="4">
    <source>
        <dbReference type="ARBA" id="ARBA00022737"/>
    </source>
</evidence>
<accession>A0A0B7B680</accession>
<comment type="function">
    <text evidence="5">Plays a role in angiogenesis and cell migration. In smooth muscle cell migration, may act through the RhoA pathway.</text>
</comment>
<feature type="repeat" description="WD" evidence="7">
    <location>
        <begin position="191"/>
        <end position="232"/>
    </location>
</feature>
<organism evidence="9">
    <name type="scientific">Arion vulgaris</name>
    <dbReference type="NCBI Taxonomy" id="1028688"/>
    <lineage>
        <taxon>Eukaryota</taxon>
        <taxon>Metazoa</taxon>
        <taxon>Spiralia</taxon>
        <taxon>Lophotrochozoa</taxon>
        <taxon>Mollusca</taxon>
        <taxon>Gastropoda</taxon>
        <taxon>Heterobranchia</taxon>
        <taxon>Euthyneura</taxon>
        <taxon>Panpulmonata</taxon>
        <taxon>Eupulmonata</taxon>
        <taxon>Stylommatophora</taxon>
        <taxon>Helicina</taxon>
        <taxon>Arionoidea</taxon>
        <taxon>Arionidae</taxon>
        <taxon>Arion</taxon>
    </lineage>
</organism>
<keyword evidence="4" id="KW-0677">Repeat</keyword>
<reference evidence="9" key="1">
    <citation type="submission" date="2014-12" db="EMBL/GenBank/DDBJ databases">
        <title>Insight into the proteome of Arion vulgaris.</title>
        <authorList>
            <person name="Aradska J."/>
            <person name="Bulat T."/>
            <person name="Smidak R."/>
            <person name="Sarate P."/>
            <person name="Gangsoo J."/>
            <person name="Sialana F."/>
            <person name="Bilban M."/>
            <person name="Lubec G."/>
        </authorList>
    </citation>
    <scope>NUCLEOTIDE SEQUENCE</scope>
    <source>
        <tissue evidence="9">Skin</tissue>
    </source>
</reference>
<name>A0A0B7B680_9EUPU</name>
<evidence type="ECO:0000256" key="3">
    <source>
        <dbReference type="ARBA" id="ARBA00022574"/>
    </source>
</evidence>
<feature type="repeat" description="WD" evidence="7">
    <location>
        <begin position="110"/>
        <end position="151"/>
    </location>
</feature>
<feature type="compositionally biased region" description="Acidic residues" evidence="8">
    <location>
        <begin position="34"/>
        <end position="53"/>
    </location>
</feature>
<dbReference type="SUPFAM" id="SSF50978">
    <property type="entry name" value="WD40 repeat-like"/>
    <property type="match status" value="1"/>
</dbReference>
<dbReference type="GO" id="GO:0005737">
    <property type="term" value="C:cytoplasm"/>
    <property type="evidence" value="ECO:0007669"/>
    <property type="project" value="UniProtKB-SubCell"/>
</dbReference>
<dbReference type="PROSITE" id="PS50082">
    <property type="entry name" value="WD_REPEATS_2"/>
    <property type="match status" value="3"/>
</dbReference>
<feature type="compositionally biased region" description="Basic and acidic residues" evidence="8">
    <location>
        <begin position="23"/>
        <end position="33"/>
    </location>
</feature>
<keyword evidence="2" id="KW-0963">Cytoplasm</keyword>
<dbReference type="InterPro" id="IPR051179">
    <property type="entry name" value="WD_repeat_multifunction"/>
</dbReference>
<evidence type="ECO:0000256" key="5">
    <source>
        <dbReference type="ARBA" id="ARBA00059273"/>
    </source>
</evidence>
<dbReference type="FunFam" id="2.130.10.10:FF:000074">
    <property type="entry name" value="Angio-associated migratory cell protein-like protein"/>
    <property type="match status" value="1"/>
</dbReference>
<evidence type="ECO:0000256" key="6">
    <source>
        <dbReference type="ARBA" id="ARBA00072425"/>
    </source>
</evidence>
<dbReference type="Pfam" id="PF00400">
    <property type="entry name" value="WD40"/>
    <property type="match status" value="6"/>
</dbReference>
<evidence type="ECO:0000256" key="7">
    <source>
        <dbReference type="PROSITE-ProRule" id="PRU00221"/>
    </source>
</evidence>
<dbReference type="InterPro" id="IPR001680">
    <property type="entry name" value="WD40_rpt"/>
</dbReference>
<protein>
    <recommendedName>
        <fullName evidence="6">Angio-associated migratory cell protein</fullName>
    </recommendedName>
</protein>
<dbReference type="AlphaFoldDB" id="A0A0B7B680"/>
<dbReference type="SMART" id="SM00320">
    <property type="entry name" value="WD40"/>
    <property type="match status" value="8"/>
</dbReference>
<dbReference type="PANTHER" id="PTHR19857:SF8">
    <property type="entry name" value="ANGIO-ASSOCIATED MIGRATORY CELL PROTEIN"/>
    <property type="match status" value="1"/>
</dbReference>